<proteinExistence type="predicted"/>
<evidence type="ECO:0000313" key="2">
    <source>
        <dbReference type="Proteomes" id="UP000727654"/>
    </source>
</evidence>
<sequence length="217" mass="24481">MSTVSVPAAIRRRGKAIAEMARLRPTQLTLGYIHMRHKMMVTRRHQDMGDRAALRRFLRRHRVKTVVGPGGSLFIVDHHLWARAWSELGYRRVPVRILHDLSGLSPSDFWKRMRALGHVHPYDELGSRLGVEALPATVMGMRDDPYRSLAAFARQSGAYRKPGNADGDFRWAGFLRDRIEEDTGTIGGFALALTQAIRLARTSAARRLPGYCGAARR</sequence>
<name>A0ABN7Y244_9BURK</name>
<dbReference type="EMBL" id="CAJZAI010000002">
    <property type="protein sequence ID" value="CAG9167420.1"/>
    <property type="molecule type" value="Genomic_DNA"/>
</dbReference>
<organism evidence="1 2">
    <name type="scientific">Cupriavidus laharis</name>
    <dbReference type="NCBI Taxonomy" id="151654"/>
    <lineage>
        <taxon>Bacteria</taxon>
        <taxon>Pseudomonadati</taxon>
        <taxon>Pseudomonadota</taxon>
        <taxon>Betaproteobacteria</taxon>
        <taxon>Burkholderiales</taxon>
        <taxon>Burkholderiaceae</taxon>
        <taxon>Cupriavidus</taxon>
    </lineage>
</organism>
<dbReference type="SUPFAM" id="SSF110849">
    <property type="entry name" value="ParB/Sulfiredoxin"/>
    <property type="match status" value="1"/>
</dbReference>
<dbReference type="Pfam" id="PF08857">
    <property type="entry name" value="ParBc_2"/>
    <property type="match status" value="1"/>
</dbReference>
<reference evidence="1 2" key="1">
    <citation type="submission" date="2021-08" db="EMBL/GenBank/DDBJ databases">
        <authorList>
            <person name="Peeters C."/>
        </authorList>
    </citation>
    <scope>NUCLEOTIDE SEQUENCE [LARGE SCALE GENOMIC DNA]</scope>
    <source>
        <strain evidence="1 2">LMG 23992</strain>
    </source>
</reference>
<dbReference type="Gene3D" id="3.90.1530.10">
    <property type="entry name" value="Conserved hypothetical protein from pyrococcus furiosus pfu- 392566-001, ParB domain"/>
    <property type="match status" value="1"/>
</dbReference>
<dbReference type="RefSeq" id="WP_224078499.1">
    <property type="nucleotide sequence ID" value="NZ_CAJZAI010000002.1"/>
</dbReference>
<evidence type="ECO:0008006" key="3">
    <source>
        <dbReference type="Google" id="ProtNLM"/>
    </source>
</evidence>
<accession>A0ABN7Y244</accession>
<dbReference type="InterPro" id="IPR014956">
    <property type="entry name" value="ParBc_2"/>
</dbReference>
<evidence type="ECO:0000313" key="1">
    <source>
        <dbReference type="EMBL" id="CAG9167420.1"/>
    </source>
</evidence>
<protein>
    <recommendedName>
        <fullName evidence="3">Chromosome partitioning protein ParB</fullName>
    </recommendedName>
</protein>
<dbReference type="Gene3D" id="1.10.8.10">
    <property type="entry name" value="DNA helicase RuvA subunit, C-terminal domain"/>
    <property type="match status" value="1"/>
</dbReference>
<gene>
    <name evidence="1" type="ORF">LMG23992_00805</name>
</gene>
<dbReference type="Proteomes" id="UP000727654">
    <property type="component" value="Unassembled WGS sequence"/>
</dbReference>
<dbReference type="InterPro" id="IPR036086">
    <property type="entry name" value="ParB/Sulfiredoxin_sf"/>
</dbReference>
<keyword evidence="2" id="KW-1185">Reference proteome</keyword>
<comment type="caution">
    <text evidence="1">The sequence shown here is derived from an EMBL/GenBank/DDBJ whole genome shotgun (WGS) entry which is preliminary data.</text>
</comment>
<dbReference type="CDD" id="cd16390">
    <property type="entry name" value="ParB_N_Srx_like"/>
    <property type="match status" value="1"/>
</dbReference>